<organism evidence="1 2">
    <name type="scientific">Scophthalmus maximus</name>
    <name type="common">Turbot</name>
    <name type="synonym">Psetta maxima</name>
    <dbReference type="NCBI Taxonomy" id="52904"/>
    <lineage>
        <taxon>Eukaryota</taxon>
        <taxon>Metazoa</taxon>
        <taxon>Chordata</taxon>
        <taxon>Craniata</taxon>
        <taxon>Vertebrata</taxon>
        <taxon>Euteleostomi</taxon>
        <taxon>Actinopterygii</taxon>
        <taxon>Neopterygii</taxon>
        <taxon>Teleostei</taxon>
        <taxon>Neoteleostei</taxon>
        <taxon>Acanthomorphata</taxon>
        <taxon>Carangaria</taxon>
        <taxon>Pleuronectiformes</taxon>
        <taxon>Pleuronectoidei</taxon>
        <taxon>Scophthalmidae</taxon>
        <taxon>Scophthalmus</taxon>
    </lineage>
</organism>
<dbReference type="InterPro" id="IPR009079">
    <property type="entry name" value="4_helix_cytokine-like_core"/>
</dbReference>
<proteinExistence type="predicted"/>
<dbReference type="STRING" id="52904.ENSSMAP00000003244"/>
<gene>
    <name evidence="1" type="ORF">SMAX5B_007742</name>
</gene>
<evidence type="ECO:0000313" key="2">
    <source>
        <dbReference type="Proteomes" id="UP000246464"/>
    </source>
</evidence>
<dbReference type="EMBL" id="CP026244">
    <property type="protein sequence ID" value="AWO98111.1"/>
    <property type="molecule type" value="Genomic_DNA"/>
</dbReference>
<accession>A0A2U9B2W5</accession>
<dbReference type="Proteomes" id="UP000246464">
    <property type="component" value="Chromosome 2"/>
</dbReference>
<protein>
    <submittedName>
        <fullName evidence="1">Leptin b</fullName>
    </submittedName>
</protein>
<evidence type="ECO:0000313" key="1">
    <source>
        <dbReference type="EMBL" id="AWO98111.1"/>
    </source>
</evidence>
<sequence>MLHLAVVQFHRSSDKCNYTGCTSLWPFSFSWRLLVAQLPVAPQIEVSCPSIEGLTSISRDLGLLDNELWSPFTELLSQIQADVSSLEGRVRSLALTMDCPATARPKGETRDTSFPHSHLYLTLTKVQRYLDKLLLHKDKLKVC</sequence>
<keyword evidence="2" id="KW-1185">Reference proteome</keyword>
<name>A0A2U9B2W5_SCOMX</name>
<dbReference type="SUPFAM" id="SSF47266">
    <property type="entry name" value="4-helical cytokines"/>
    <property type="match status" value="1"/>
</dbReference>
<reference evidence="1 2" key="1">
    <citation type="submission" date="2017-12" db="EMBL/GenBank/DDBJ databases">
        <title>Integrating genomic resources of turbot (Scophthalmus maximus) in depth evaluation of genetic and physical mapping variation across individuals.</title>
        <authorList>
            <person name="Martinez P."/>
        </authorList>
    </citation>
    <scope>NUCLEOTIDE SEQUENCE [LARGE SCALE GENOMIC DNA]</scope>
</reference>
<dbReference type="AlphaFoldDB" id="A0A2U9B2W5"/>
<dbReference type="Gene3D" id="1.20.1250.10">
    <property type="match status" value="1"/>
</dbReference>